<evidence type="ECO:0000313" key="3">
    <source>
        <dbReference type="Proteomes" id="UP001633002"/>
    </source>
</evidence>
<protein>
    <submittedName>
        <fullName evidence="2">Uncharacterized protein</fullName>
    </submittedName>
</protein>
<dbReference type="Proteomes" id="UP001633002">
    <property type="component" value="Unassembled WGS sequence"/>
</dbReference>
<proteinExistence type="predicted"/>
<evidence type="ECO:0000313" key="2">
    <source>
        <dbReference type="EMBL" id="KAL3675723.1"/>
    </source>
</evidence>
<organism evidence="2 3">
    <name type="scientific">Riccia sorocarpa</name>
    <dbReference type="NCBI Taxonomy" id="122646"/>
    <lineage>
        <taxon>Eukaryota</taxon>
        <taxon>Viridiplantae</taxon>
        <taxon>Streptophyta</taxon>
        <taxon>Embryophyta</taxon>
        <taxon>Marchantiophyta</taxon>
        <taxon>Marchantiopsida</taxon>
        <taxon>Marchantiidae</taxon>
        <taxon>Marchantiales</taxon>
        <taxon>Ricciaceae</taxon>
        <taxon>Riccia</taxon>
    </lineage>
</organism>
<sequence>MGAQAAKPNPPPDNKAKANADLAMDGLTLAASDFLSQVRLGTAGLNNLGYKLTDQKLTNQEIQIMVKTQDNVEPDDINKAIDSCFSGDWKGVTEFAAKEIIQFLGGQPPSPAEEAVNATFSKSYIVWEFNSLVQYSLYMKKTNASSIGTLSADTQITVLACICRGVVDYDGIDPQLILYEVCQTQPDLLNDPDKFQKLMEAVSNELKASATMSAIKRQLNAGVIPGTTADSGKAANDIDIDDLARRRWNVNVEFTAALPFSANYFRVACVVATMASILFLIYNFFIIKF</sequence>
<keyword evidence="3" id="KW-1185">Reference proteome</keyword>
<feature type="transmembrane region" description="Helical" evidence="1">
    <location>
        <begin position="264"/>
        <end position="285"/>
    </location>
</feature>
<dbReference type="AlphaFoldDB" id="A0ABD3G997"/>
<dbReference type="EMBL" id="JBJQOH010000008">
    <property type="protein sequence ID" value="KAL3675723.1"/>
    <property type="molecule type" value="Genomic_DNA"/>
</dbReference>
<comment type="caution">
    <text evidence="2">The sequence shown here is derived from an EMBL/GenBank/DDBJ whole genome shotgun (WGS) entry which is preliminary data.</text>
</comment>
<accession>A0ABD3G997</accession>
<reference evidence="2 3" key="1">
    <citation type="submission" date="2024-09" db="EMBL/GenBank/DDBJ databases">
        <title>Chromosome-scale assembly of Riccia sorocarpa.</title>
        <authorList>
            <person name="Paukszto L."/>
        </authorList>
    </citation>
    <scope>NUCLEOTIDE SEQUENCE [LARGE SCALE GENOMIC DNA]</scope>
    <source>
        <strain evidence="2">LP-2024</strain>
        <tissue evidence="2">Aerial parts of the thallus</tissue>
    </source>
</reference>
<gene>
    <name evidence="2" type="ORF">R1sor_025671</name>
</gene>
<keyword evidence="1" id="KW-1133">Transmembrane helix</keyword>
<evidence type="ECO:0000256" key="1">
    <source>
        <dbReference type="SAM" id="Phobius"/>
    </source>
</evidence>
<name>A0ABD3G997_9MARC</name>
<keyword evidence="1" id="KW-0812">Transmembrane</keyword>
<keyword evidence="1" id="KW-0472">Membrane</keyword>